<protein>
    <submittedName>
        <fullName evidence="3">Related to Actin-related protein 4</fullName>
    </submittedName>
</protein>
<feature type="region of interest" description="Disordered" evidence="2">
    <location>
        <begin position="378"/>
        <end position="406"/>
    </location>
</feature>
<dbReference type="Pfam" id="PF00022">
    <property type="entry name" value="Actin"/>
    <property type="match status" value="1"/>
</dbReference>
<dbReference type="EMBL" id="FQNF01000013">
    <property type="protein sequence ID" value="SGZ38871.1"/>
    <property type="molecule type" value="Genomic_DNA"/>
</dbReference>
<sequence>MSVPPATSEAPSVSSIPPQAEPPKQQVQPTVLQPYAGNDITTIVLDPGSYNTRIGFAGTDHPTDMSSSLYAFDNNTPENVFFDDQRILFPKPNREVKSILKNGLIQDFDIFAHKIKFLMINKLGIEQTTKSIKASADDTNEDQMDTEVEGFHNLPMILTEPIWNPKENRVKSIEMVLESLKFEAMYLLPQQSSVSFAMGKPNCLVVELGHDSCSVSPVFDGFTLSSKNRRSYLNGRLLTELLTSKIKEKSKKLETNDGRIDILCNFEVKAKNSVQPQINKIEDLTDSFRNNYNERFFIQECKEMLLHSRTNLSAPIPANGNNPPARSIESPWGENLIFTEEERYELVDQLFTPDKSNPIIKKWDDDHKEIYSPCHNDYMPLKRNTNNNSNGDEKNENEAEVENTELESKLSDNLKGLIDLIQHCIEDVDVDFRPALTNNIIVTGGLSYIPGLITAIQVELTKRLPSFKIKIVTQGNSAMTKERMYHTWLGGSILGSLGSFQQLYVGREELAEVGVDRLLKARFR</sequence>
<organism evidence="3 4">
    <name type="scientific">Hanseniaspora guilliermondii</name>
    <dbReference type="NCBI Taxonomy" id="56406"/>
    <lineage>
        <taxon>Eukaryota</taxon>
        <taxon>Fungi</taxon>
        <taxon>Dikarya</taxon>
        <taxon>Ascomycota</taxon>
        <taxon>Saccharomycotina</taxon>
        <taxon>Saccharomycetes</taxon>
        <taxon>Saccharomycodales</taxon>
        <taxon>Saccharomycodaceae</taxon>
        <taxon>Hanseniaspora</taxon>
    </lineage>
</organism>
<dbReference type="GO" id="GO:0003682">
    <property type="term" value="F:chromatin binding"/>
    <property type="evidence" value="ECO:0007669"/>
    <property type="project" value="EnsemblFungi"/>
</dbReference>
<dbReference type="VEuPathDB" id="FungiDB:HGUI_01071"/>
<keyword evidence="4" id="KW-1185">Reference proteome</keyword>
<dbReference type="GO" id="GO:0000812">
    <property type="term" value="C:Swr1 complex"/>
    <property type="evidence" value="ECO:0007669"/>
    <property type="project" value="EnsemblFungi"/>
</dbReference>
<dbReference type="Gene3D" id="3.30.420.40">
    <property type="match status" value="3"/>
</dbReference>
<dbReference type="GO" id="GO:0031011">
    <property type="term" value="C:Ino80 complex"/>
    <property type="evidence" value="ECO:0007669"/>
    <property type="project" value="EnsemblFungi"/>
</dbReference>
<gene>
    <name evidence="3" type="ORF">HGUI_01071</name>
</gene>
<comment type="similarity">
    <text evidence="1">Belongs to the actin family.</text>
</comment>
<evidence type="ECO:0000256" key="2">
    <source>
        <dbReference type="SAM" id="MobiDB-lite"/>
    </source>
</evidence>
<evidence type="ECO:0000313" key="3">
    <source>
        <dbReference type="EMBL" id="SGZ38871.1"/>
    </source>
</evidence>
<dbReference type="GO" id="GO:0006338">
    <property type="term" value="P:chromatin remodeling"/>
    <property type="evidence" value="ECO:0007669"/>
    <property type="project" value="EnsemblFungi"/>
</dbReference>
<dbReference type="GO" id="GO:0051382">
    <property type="term" value="P:kinetochore assembly"/>
    <property type="evidence" value="ECO:0007669"/>
    <property type="project" value="EnsemblFungi"/>
</dbReference>
<dbReference type="InterPro" id="IPR004000">
    <property type="entry name" value="Actin"/>
</dbReference>
<proteinExistence type="inferred from homology"/>
<dbReference type="GO" id="GO:0006281">
    <property type="term" value="P:DNA repair"/>
    <property type="evidence" value="ECO:0007669"/>
    <property type="project" value="EnsemblFungi"/>
</dbReference>
<dbReference type="Proteomes" id="UP000183365">
    <property type="component" value="Unassembled WGS sequence"/>
</dbReference>
<dbReference type="SMART" id="SM00268">
    <property type="entry name" value="ACTIN"/>
    <property type="match status" value="1"/>
</dbReference>
<dbReference type="PANTHER" id="PTHR11937">
    <property type="entry name" value="ACTIN"/>
    <property type="match status" value="1"/>
</dbReference>
<dbReference type="GO" id="GO:0005524">
    <property type="term" value="F:ATP binding"/>
    <property type="evidence" value="ECO:0007669"/>
    <property type="project" value="EnsemblFungi"/>
</dbReference>
<reference evidence="4" key="1">
    <citation type="submission" date="2016-11" db="EMBL/GenBank/DDBJ databases">
        <authorList>
            <person name="Guldener U."/>
        </authorList>
    </citation>
    <scope>NUCLEOTIDE SEQUENCE [LARGE SCALE GENOMIC DNA]</scope>
</reference>
<dbReference type="AlphaFoldDB" id="A0A1L0CVP0"/>
<dbReference type="Gene3D" id="3.90.640.10">
    <property type="entry name" value="Actin, Chain A, domain 4"/>
    <property type="match status" value="1"/>
</dbReference>
<dbReference type="GO" id="GO:0035267">
    <property type="term" value="C:NuA4 histone acetyltransferase complex"/>
    <property type="evidence" value="ECO:0007669"/>
    <property type="project" value="EnsemblFungi"/>
</dbReference>
<name>A0A1L0CVP0_9ASCO</name>
<dbReference type="GO" id="GO:0042393">
    <property type="term" value="F:histone binding"/>
    <property type="evidence" value="ECO:0007669"/>
    <property type="project" value="EnsemblFungi"/>
</dbReference>
<dbReference type="InterPro" id="IPR043129">
    <property type="entry name" value="ATPase_NBD"/>
</dbReference>
<evidence type="ECO:0000256" key="1">
    <source>
        <dbReference type="RuleBase" id="RU000487"/>
    </source>
</evidence>
<dbReference type="GO" id="GO:0006357">
    <property type="term" value="P:regulation of transcription by RNA polymerase II"/>
    <property type="evidence" value="ECO:0007669"/>
    <property type="project" value="EnsemblFungi"/>
</dbReference>
<feature type="region of interest" description="Disordered" evidence="2">
    <location>
        <begin position="1"/>
        <end position="32"/>
    </location>
</feature>
<evidence type="ECO:0000313" key="4">
    <source>
        <dbReference type="Proteomes" id="UP000183365"/>
    </source>
</evidence>
<dbReference type="SUPFAM" id="SSF53067">
    <property type="entry name" value="Actin-like ATPase domain"/>
    <property type="match status" value="2"/>
</dbReference>
<dbReference type="OrthoDB" id="5132116at2759"/>
<accession>A0A1L0CVP0</accession>